<dbReference type="Pfam" id="PF05239">
    <property type="entry name" value="PRC"/>
    <property type="match status" value="1"/>
</dbReference>
<comment type="subcellular location">
    <subcellularLocation>
        <location evidence="5">Cytoplasm</location>
    </subcellularLocation>
</comment>
<dbReference type="InterPro" id="IPR009000">
    <property type="entry name" value="Transl_B-barrel_sf"/>
</dbReference>
<keyword evidence="1 5" id="KW-0963">Cytoplasm</keyword>
<dbReference type="InterPro" id="IPR011961">
    <property type="entry name" value="RimM"/>
</dbReference>
<evidence type="ECO:0000256" key="5">
    <source>
        <dbReference type="HAMAP-Rule" id="MF_00014"/>
    </source>
</evidence>
<dbReference type="PANTHER" id="PTHR33692">
    <property type="entry name" value="RIBOSOME MATURATION FACTOR RIMM"/>
    <property type="match status" value="1"/>
</dbReference>
<feature type="domain" description="PRC-barrel" evidence="7">
    <location>
        <begin position="100"/>
        <end position="171"/>
    </location>
</feature>
<dbReference type="OrthoDB" id="9810331at2"/>
<dbReference type="Proteomes" id="UP000241639">
    <property type="component" value="Unassembled WGS sequence"/>
</dbReference>
<accession>A0A2T4ZB13</accession>
<dbReference type="Gene3D" id="2.40.30.60">
    <property type="entry name" value="RimM"/>
    <property type="match status" value="1"/>
</dbReference>
<dbReference type="InterPro" id="IPR002676">
    <property type="entry name" value="RimM_N"/>
</dbReference>
<sequence length="177" mass="20078">MTRPNWLVVGHIAGTHGIRGEVRVISRTDFPEVRFAPGARLLLSHDSREGMQSLTVERSRPHKKGYILQFREWTDINQAELYKGSTLVVDPDEAVDSGDEEFYFHEILGCEVFTTDGERVGTITDILQPGANDVWVVQPGPGEREWLIPYIDDVVRSVDVSAKHVVIHWMEGLENLR</sequence>
<gene>
    <name evidence="5" type="primary">rimM</name>
    <name evidence="8" type="ORF">C8J48_1685</name>
</gene>
<feature type="domain" description="RimM N-terminal" evidence="6">
    <location>
        <begin position="8"/>
        <end position="92"/>
    </location>
</feature>
<dbReference type="GO" id="GO:0043022">
    <property type="term" value="F:ribosome binding"/>
    <property type="evidence" value="ECO:0007669"/>
    <property type="project" value="InterPro"/>
</dbReference>
<keyword evidence="2 5" id="KW-0690">Ribosome biogenesis</keyword>
<dbReference type="EMBL" id="PZZP01000001">
    <property type="protein sequence ID" value="PTM59083.1"/>
    <property type="molecule type" value="Genomic_DNA"/>
</dbReference>
<evidence type="ECO:0000256" key="1">
    <source>
        <dbReference type="ARBA" id="ARBA00022490"/>
    </source>
</evidence>
<keyword evidence="9" id="KW-1185">Reference proteome</keyword>
<comment type="function">
    <text evidence="5">An accessory protein needed during the final step in the assembly of 30S ribosomal subunit, possibly for assembly of the head region. Essential for efficient processing of 16S rRNA. May be needed both before and after RbfA during the maturation of 16S rRNA. It has affinity for free ribosomal 30S subunits but not for 70S ribosomes.</text>
</comment>
<comment type="caution">
    <text evidence="8">The sequence shown here is derived from an EMBL/GenBank/DDBJ whole genome shotgun (WGS) entry which is preliminary data.</text>
</comment>
<evidence type="ECO:0000313" key="9">
    <source>
        <dbReference type="Proteomes" id="UP000241639"/>
    </source>
</evidence>
<comment type="domain">
    <text evidence="5">The PRC barrel domain binds ribosomal protein uS19.</text>
</comment>
<evidence type="ECO:0000313" key="8">
    <source>
        <dbReference type="EMBL" id="PTM59083.1"/>
    </source>
</evidence>
<organism evidence="8 9">
    <name type="scientific">Desmospora activa DSM 45169</name>
    <dbReference type="NCBI Taxonomy" id="1121389"/>
    <lineage>
        <taxon>Bacteria</taxon>
        <taxon>Bacillati</taxon>
        <taxon>Bacillota</taxon>
        <taxon>Bacilli</taxon>
        <taxon>Bacillales</taxon>
        <taxon>Thermoactinomycetaceae</taxon>
        <taxon>Desmospora</taxon>
    </lineage>
</organism>
<protein>
    <recommendedName>
        <fullName evidence="5">Ribosome maturation factor RimM</fullName>
    </recommendedName>
</protein>
<dbReference type="GO" id="GO:0005840">
    <property type="term" value="C:ribosome"/>
    <property type="evidence" value="ECO:0007669"/>
    <property type="project" value="InterPro"/>
</dbReference>
<dbReference type="InterPro" id="IPR036976">
    <property type="entry name" value="RimM_N_sf"/>
</dbReference>
<reference evidence="8 9" key="1">
    <citation type="submission" date="2018-04" db="EMBL/GenBank/DDBJ databases">
        <title>Genomic Encyclopedia of Archaeal and Bacterial Type Strains, Phase II (KMG-II): from individual species to whole genera.</title>
        <authorList>
            <person name="Goeker M."/>
        </authorList>
    </citation>
    <scope>NUCLEOTIDE SEQUENCE [LARGE SCALE GENOMIC DNA]</scope>
    <source>
        <strain evidence="8 9">DSM 45169</strain>
    </source>
</reference>
<keyword evidence="4 5" id="KW-0143">Chaperone</keyword>
<dbReference type="AlphaFoldDB" id="A0A2T4ZB13"/>
<dbReference type="NCBIfam" id="TIGR02273">
    <property type="entry name" value="16S_RimM"/>
    <property type="match status" value="1"/>
</dbReference>
<evidence type="ECO:0000259" key="6">
    <source>
        <dbReference type="Pfam" id="PF01782"/>
    </source>
</evidence>
<dbReference type="PANTHER" id="PTHR33692:SF1">
    <property type="entry name" value="RIBOSOME MATURATION FACTOR RIMM"/>
    <property type="match status" value="1"/>
</dbReference>
<proteinExistence type="inferred from homology"/>
<dbReference type="RefSeq" id="WP_107725807.1">
    <property type="nucleotide sequence ID" value="NZ_PZZP01000001.1"/>
</dbReference>
<dbReference type="InterPro" id="IPR011033">
    <property type="entry name" value="PRC_barrel-like_sf"/>
</dbReference>
<comment type="subunit">
    <text evidence="5">Binds ribosomal protein uS19.</text>
</comment>
<dbReference type="GO" id="GO:0005737">
    <property type="term" value="C:cytoplasm"/>
    <property type="evidence" value="ECO:0007669"/>
    <property type="project" value="UniProtKB-SubCell"/>
</dbReference>
<dbReference type="GO" id="GO:0006364">
    <property type="term" value="P:rRNA processing"/>
    <property type="evidence" value="ECO:0007669"/>
    <property type="project" value="UniProtKB-UniRule"/>
</dbReference>
<comment type="similarity">
    <text evidence="5">Belongs to the RimM family.</text>
</comment>
<dbReference type="HAMAP" id="MF_00014">
    <property type="entry name" value="Ribosome_mat_RimM"/>
    <property type="match status" value="1"/>
</dbReference>
<evidence type="ECO:0000256" key="4">
    <source>
        <dbReference type="ARBA" id="ARBA00023186"/>
    </source>
</evidence>
<keyword evidence="3 5" id="KW-0698">rRNA processing</keyword>
<evidence type="ECO:0000256" key="3">
    <source>
        <dbReference type="ARBA" id="ARBA00022552"/>
    </source>
</evidence>
<dbReference type="SUPFAM" id="SSF50346">
    <property type="entry name" value="PRC-barrel domain"/>
    <property type="match status" value="1"/>
</dbReference>
<evidence type="ECO:0000259" key="7">
    <source>
        <dbReference type="Pfam" id="PF05239"/>
    </source>
</evidence>
<evidence type="ECO:0000256" key="2">
    <source>
        <dbReference type="ARBA" id="ARBA00022517"/>
    </source>
</evidence>
<dbReference type="SUPFAM" id="SSF50447">
    <property type="entry name" value="Translation proteins"/>
    <property type="match status" value="1"/>
</dbReference>
<dbReference type="Gene3D" id="2.30.30.240">
    <property type="entry name" value="PRC-barrel domain"/>
    <property type="match status" value="1"/>
</dbReference>
<dbReference type="GO" id="GO:0042274">
    <property type="term" value="P:ribosomal small subunit biogenesis"/>
    <property type="evidence" value="ECO:0007669"/>
    <property type="project" value="UniProtKB-UniRule"/>
</dbReference>
<name>A0A2T4ZB13_9BACL</name>
<dbReference type="InterPro" id="IPR027275">
    <property type="entry name" value="PRC-brl_dom"/>
</dbReference>
<dbReference type="Pfam" id="PF01782">
    <property type="entry name" value="RimM"/>
    <property type="match status" value="1"/>
</dbReference>